<keyword evidence="7 10" id="KW-0472">Membrane</keyword>
<keyword evidence="4" id="KW-0547">Nucleotide-binding</keyword>
<dbReference type="GO" id="GO:0005774">
    <property type="term" value="C:vacuolar membrane"/>
    <property type="evidence" value="ECO:0007669"/>
    <property type="project" value="TreeGrafter"/>
</dbReference>
<evidence type="ECO:0000256" key="9">
    <source>
        <dbReference type="SAM" id="MobiDB-lite"/>
    </source>
</evidence>
<feature type="domain" description="ABC transporter" evidence="11">
    <location>
        <begin position="631"/>
        <end position="865"/>
    </location>
</feature>
<evidence type="ECO:0000313" key="14">
    <source>
        <dbReference type="Proteomes" id="UP000053317"/>
    </source>
</evidence>
<evidence type="ECO:0000256" key="7">
    <source>
        <dbReference type="ARBA" id="ARBA00023136"/>
    </source>
</evidence>
<feature type="transmembrane region" description="Helical" evidence="10">
    <location>
        <begin position="82"/>
        <end position="99"/>
    </location>
</feature>
<feature type="transmembrane region" description="Helical" evidence="10">
    <location>
        <begin position="186"/>
        <end position="205"/>
    </location>
</feature>
<dbReference type="InterPro" id="IPR036640">
    <property type="entry name" value="ABC1_TM_sf"/>
</dbReference>
<evidence type="ECO:0000256" key="8">
    <source>
        <dbReference type="ARBA" id="ARBA00024363"/>
    </source>
</evidence>
<evidence type="ECO:0000256" key="5">
    <source>
        <dbReference type="ARBA" id="ARBA00022840"/>
    </source>
</evidence>
<reference evidence="13 14" key="2">
    <citation type="submission" date="2015-05" db="EMBL/GenBank/DDBJ databases">
        <authorList>
            <person name="Morales-Cruz A."/>
            <person name="Amrine K.C."/>
            <person name="Cantu D."/>
        </authorList>
    </citation>
    <scope>NUCLEOTIDE SEQUENCE [LARGE SCALE GENOMIC DNA]</scope>
    <source>
        <strain evidence="13">UCRPC4</strain>
    </source>
</reference>
<evidence type="ECO:0000313" key="13">
    <source>
        <dbReference type="EMBL" id="KKY26729.1"/>
    </source>
</evidence>
<gene>
    <name evidence="13" type="ORF">UCRPC4_g01420</name>
</gene>
<dbReference type="FunFam" id="3.40.50.300:FF:000287">
    <property type="entry name" value="Multidrug ABC transporter ATP-binding protein"/>
    <property type="match status" value="1"/>
</dbReference>
<dbReference type="GO" id="GO:0016887">
    <property type="term" value="F:ATP hydrolysis activity"/>
    <property type="evidence" value="ECO:0007669"/>
    <property type="project" value="InterPro"/>
</dbReference>
<dbReference type="PROSITE" id="PS50929">
    <property type="entry name" value="ABC_TM1F"/>
    <property type="match status" value="1"/>
</dbReference>
<protein>
    <submittedName>
        <fullName evidence="13">Putative heavy metal tolerance protein</fullName>
    </submittedName>
</protein>
<feature type="compositionally biased region" description="Acidic residues" evidence="9">
    <location>
        <begin position="262"/>
        <end position="274"/>
    </location>
</feature>
<name>A0A0G2EX09_PHACM</name>
<feature type="transmembrane region" description="Helical" evidence="10">
    <location>
        <begin position="452"/>
        <end position="469"/>
    </location>
</feature>
<dbReference type="SUPFAM" id="SSF90123">
    <property type="entry name" value="ABC transporter transmembrane region"/>
    <property type="match status" value="1"/>
</dbReference>
<evidence type="ECO:0000256" key="2">
    <source>
        <dbReference type="ARBA" id="ARBA00022448"/>
    </source>
</evidence>
<feature type="transmembrane region" description="Helical" evidence="10">
    <location>
        <begin position="30"/>
        <end position="53"/>
    </location>
</feature>
<accession>A0A0G2EX09</accession>
<dbReference type="CDD" id="cd18583">
    <property type="entry name" value="ABC_6TM_HMT1"/>
    <property type="match status" value="1"/>
</dbReference>
<feature type="domain" description="ABC transmembrane type-1" evidence="12">
    <location>
        <begin position="314"/>
        <end position="597"/>
    </location>
</feature>
<dbReference type="PANTHER" id="PTHR24221">
    <property type="entry name" value="ATP-BINDING CASSETTE SUB-FAMILY B"/>
    <property type="match status" value="1"/>
</dbReference>
<comment type="subcellular location">
    <subcellularLocation>
        <location evidence="1">Membrane</location>
        <topology evidence="1">Multi-pass membrane protein</topology>
    </subcellularLocation>
</comment>
<dbReference type="InterPro" id="IPR003439">
    <property type="entry name" value="ABC_transporter-like_ATP-bd"/>
</dbReference>
<dbReference type="GO" id="GO:0140359">
    <property type="term" value="F:ABC-type transporter activity"/>
    <property type="evidence" value="ECO:0007669"/>
    <property type="project" value="InterPro"/>
</dbReference>
<evidence type="ECO:0000256" key="1">
    <source>
        <dbReference type="ARBA" id="ARBA00004141"/>
    </source>
</evidence>
<dbReference type="EMBL" id="LCWF01000034">
    <property type="protein sequence ID" value="KKY26729.1"/>
    <property type="molecule type" value="Genomic_DNA"/>
</dbReference>
<comment type="similarity">
    <text evidence="8">Belongs to the ABC transporter superfamily. ABCB family. Heavy Metal importer (TC 3.A.1.210) subfamily.</text>
</comment>
<dbReference type="SUPFAM" id="SSF52540">
    <property type="entry name" value="P-loop containing nucleoside triphosphate hydrolases"/>
    <property type="match status" value="1"/>
</dbReference>
<organism evidence="13 14">
    <name type="scientific">Phaeomoniella chlamydospora</name>
    <name type="common">Phaeoacremonium chlamydosporum</name>
    <dbReference type="NCBI Taxonomy" id="158046"/>
    <lineage>
        <taxon>Eukaryota</taxon>
        <taxon>Fungi</taxon>
        <taxon>Dikarya</taxon>
        <taxon>Ascomycota</taxon>
        <taxon>Pezizomycotina</taxon>
        <taxon>Eurotiomycetes</taxon>
        <taxon>Chaetothyriomycetidae</taxon>
        <taxon>Phaeomoniellales</taxon>
        <taxon>Phaeomoniellaceae</taxon>
        <taxon>Phaeomoniella</taxon>
    </lineage>
</organism>
<feature type="compositionally biased region" description="Basic and acidic residues" evidence="9">
    <location>
        <begin position="216"/>
        <end position="226"/>
    </location>
</feature>
<feature type="transmembrane region" description="Helical" evidence="10">
    <location>
        <begin position="149"/>
        <end position="166"/>
    </location>
</feature>
<dbReference type="InterPro" id="IPR017871">
    <property type="entry name" value="ABC_transporter-like_CS"/>
</dbReference>
<dbReference type="PROSITE" id="PS00211">
    <property type="entry name" value="ABC_TRANSPORTER_1"/>
    <property type="match status" value="1"/>
</dbReference>
<feature type="compositionally biased region" description="Polar residues" evidence="9">
    <location>
        <begin position="227"/>
        <end position="260"/>
    </location>
</feature>
<dbReference type="InterPro" id="IPR003593">
    <property type="entry name" value="AAA+_ATPase"/>
</dbReference>
<feature type="transmembrane region" description="Helical" evidence="10">
    <location>
        <begin position="533"/>
        <end position="558"/>
    </location>
</feature>
<feature type="transmembrane region" description="Helical" evidence="10">
    <location>
        <begin position="309"/>
        <end position="330"/>
    </location>
</feature>
<dbReference type="SMART" id="SM00382">
    <property type="entry name" value="AAA"/>
    <property type="match status" value="1"/>
</dbReference>
<keyword evidence="5" id="KW-0067">ATP-binding</keyword>
<keyword evidence="3 10" id="KW-0812">Transmembrane</keyword>
<evidence type="ECO:0000256" key="10">
    <source>
        <dbReference type="SAM" id="Phobius"/>
    </source>
</evidence>
<evidence type="ECO:0000256" key="3">
    <source>
        <dbReference type="ARBA" id="ARBA00022692"/>
    </source>
</evidence>
<dbReference type="Pfam" id="PF00664">
    <property type="entry name" value="ABC_membrane"/>
    <property type="match status" value="1"/>
</dbReference>
<dbReference type="Gene3D" id="1.20.1560.10">
    <property type="entry name" value="ABC transporter type 1, transmembrane domain"/>
    <property type="match status" value="1"/>
</dbReference>
<evidence type="ECO:0000259" key="12">
    <source>
        <dbReference type="PROSITE" id="PS50929"/>
    </source>
</evidence>
<dbReference type="OrthoDB" id="6500128at2759"/>
<dbReference type="InterPro" id="IPR011527">
    <property type="entry name" value="ABC1_TM_dom"/>
</dbReference>
<dbReference type="Pfam" id="PF00005">
    <property type="entry name" value="ABC_tran"/>
    <property type="match status" value="1"/>
</dbReference>
<keyword evidence="14" id="KW-1185">Reference proteome</keyword>
<keyword evidence="2" id="KW-0813">Transport</keyword>
<reference evidence="13 14" key="1">
    <citation type="submission" date="2015-05" db="EMBL/GenBank/DDBJ databases">
        <title>Distinctive expansion of gene families associated with plant cell wall degradation and secondary metabolism in the genomes of grapevine trunk pathogens.</title>
        <authorList>
            <person name="Lawrence D.P."/>
            <person name="Travadon R."/>
            <person name="Rolshausen P.E."/>
            <person name="Baumgartner K."/>
        </authorList>
    </citation>
    <scope>NUCLEOTIDE SEQUENCE [LARGE SCALE GENOMIC DNA]</scope>
    <source>
        <strain evidence="13">UCRPC4</strain>
    </source>
</reference>
<feature type="region of interest" description="Disordered" evidence="9">
    <location>
        <begin position="873"/>
        <end position="922"/>
    </location>
</feature>
<keyword evidence="6 10" id="KW-1133">Transmembrane helix</keyword>
<dbReference type="InterPro" id="IPR027417">
    <property type="entry name" value="P-loop_NTPase"/>
</dbReference>
<dbReference type="InterPro" id="IPR039421">
    <property type="entry name" value="Type_1_exporter"/>
</dbReference>
<dbReference type="PANTHER" id="PTHR24221:SF651">
    <property type="entry name" value="HEAVY METAL TOLERANCE PROTEIN"/>
    <property type="match status" value="1"/>
</dbReference>
<evidence type="ECO:0000256" key="4">
    <source>
        <dbReference type="ARBA" id="ARBA00022741"/>
    </source>
</evidence>
<dbReference type="PROSITE" id="PS50893">
    <property type="entry name" value="ABC_TRANSPORTER_2"/>
    <property type="match status" value="1"/>
</dbReference>
<evidence type="ECO:0000259" key="11">
    <source>
        <dbReference type="PROSITE" id="PS50893"/>
    </source>
</evidence>
<evidence type="ECO:0000256" key="6">
    <source>
        <dbReference type="ARBA" id="ARBA00022989"/>
    </source>
</evidence>
<dbReference type="Proteomes" id="UP000053317">
    <property type="component" value="Unassembled WGS sequence"/>
</dbReference>
<sequence length="922" mass="102231">MFNYTTSEPAALQAMSSGLTSTADEAPLQLFHYATPCLIFAVYIVSAIVNVILSARRATRKDEKGDSDAVIPKVTESSSEKTSLAVSTLTAIVTLLYLIESAVLISSKSPSQIPVPDHTIVSKLYCTLVWTVLHIGFADKRNEDPWFPFYNSWLVDLILSVVVFGLELTSTKPPRGVRITQICLESTRFVIVIALLVIRPAVAFYDRRGSLKDEESAPLLAEDHDTSPSNPAVTHSYGATNGTNGQANRSTAAETSTSQGDENADDNEDEEDLNEPGTGSAKLEKHWWLYFKSFALFLPYLWPSGTRRLQLHFLGIIACLCVTRLVNVLIPLQLGLIVNSLADDSKGVPWKPIVLFICLRLLTSSGGVDLIQELLWLPIEKNSLFRLNCSSFEHVMGLSSDFHTSKRSGSMWQTMHRGSSIVSLVRTISFEMGPMIVDLVIAIGVFYWLFDAYMAFIGATVVVIVLYSTQKTINIRSRGQRKFIKLWEAAYNQMTESSFNWITVSYFNRLKHESQSFREAVGAEKKAWFIYRIVAQVITALRGVLLIIGLLAALLLAATQIKYGHRPVGDFVTLITYWAQLGGPLAYLASGFSRIVEYLIDSERLLDLLKKEASVRDKEDAKVFELQSGEVTFDDVKFSYDGKLEVLKGISFNATSGKTIALVGESGGGKSTILKLLFRFYDVGSGSVQIDGQDLRDITQESFREHIGVVPQDVELFNKSILDNLRYAKLDATKEECECACRAVALHDKIMSFPKQYNTFVGERGVKMSGGELQRMAIARVLLKDPKIILLDEATSSVDSETEATIQYSLSQLIKGRTTFVIAHRLSTIINADVVLVIRQGSIAESGTHSELLAARGHYYKLWSHQVKLSSADARSRSRSPKKNSPPVFVNDMKLTITPEEMEDQNDHGGESTSDDQECSSA</sequence>
<comment type="caution">
    <text evidence="13">The sequence shown here is derived from an EMBL/GenBank/DDBJ whole genome shotgun (WGS) entry which is preliminary data.</text>
</comment>
<feature type="region of interest" description="Disordered" evidence="9">
    <location>
        <begin position="216"/>
        <end position="278"/>
    </location>
</feature>
<feature type="transmembrane region" description="Helical" evidence="10">
    <location>
        <begin position="119"/>
        <end position="137"/>
    </location>
</feature>
<feature type="compositionally biased region" description="Acidic residues" evidence="9">
    <location>
        <begin position="913"/>
        <end position="922"/>
    </location>
</feature>
<dbReference type="AlphaFoldDB" id="A0A0G2EX09"/>
<dbReference type="Gene3D" id="3.40.50.300">
    <property type="entry name" value="P-loop containing nucleotide triphosphate hydrolases"/>
    <property type="match status" value="1"/>
</dbReference>
<dbReference type="GO" id="GO:0005524">
    <property type="term" value="F:ATP binding"/>
    <property type="evidence" value="ECO:0007669"/>
    <property type="project" value="UniProtKB-KW"/>
</dbReference>
<proteinExistence type="inferred from homology"/>